<dbReference type="eggNOG" id="ENOG502ZSZF">
    <property type="taxonomic scope" value="Bacteria"/>
</dbReference>
<keyword evidence="1" id="KW-1133">Transmembrane helix</keyword>
<evidence type="ECO:0000256" key="1">
    <source>
        <dbReference type="SAM" id="Phobius"/>
    </source>
</evidence>
<feature type="transmembrane region" description="Helical" evidence="1">
    <location>
        <begin position="12"/>
        <end position="38"/>
    </location>
</feature>
<dbReference type="EMBL" id="CP003244">
    <property type="protein sequence ID" value="AEX50034.1"/>
    <property type="molecule type" value="Genomic_DNA"/>
</dbReference>
<keyword evidence="1" id="KW-0472">Membrane</keyword>
<proteinExistence type="predicted"/>
<dbReference type="Proteomes" id="UP000009010">
    <property type="component" value="Chromosome"/>
</dbReference>
<gene>
    <name evidence="2" type="ordered locus">Rahaq2_0080</name>
</gene>
<reference evidence="3" key="2">
    <citation type="submission" date="2012-01" db="EMBL/GenBank/DDBJ databases">
        <title>Complete sequence of chromosome of Rahnella aquatilis CIP 78.65.</title>
        <authorList>
            <person name="Lucas S."/>
            <person name="Han J."/>
            <person name="Lapidus A."/>
            <person name="Cheng J.-F."/>
            <person name="Goodwin L."/>
            <person name="Pitluck S."/>
            <person name="Peters L."/>
            <person name="Ovchinnikova G."/>
            <person name="Held B."/>
            <person name="Detter J.C."/>
            <person name="Han C."/>
            <person name="Tapia R."/>
            <person name="Land M."/>
            <person name="Hauser L."/>
            <person name="Kyrpides N."/>
            <person name="Ivanova N."/>
            <person name="Pagani I."/>
            <person name="Sobecky P."/>
            <person name="Martinez R."/>
            <person name="Woyke T."/>
        </authorList>
    </citation>
    <scope>NUCLEOTIDE SEQUENCE [LARGE SCALE GENOMIC DNA]</scope>
    <source>
        <strain evidence="3">ATCC 33071 / DSM 4594 / JCM 1683 / NBRC 105701 / NCIMB 13365 / CIP 78.65</strain>
    </source>
</reference>
<evidence type="ECO:0000313" key="3">
    <source>
        <dbReference type="Proteomes" id="UP000009010"/>
    </source>
</evidence>
<dbReference type="KEGG" id="raq:Rahaq2_0080"/>
<accession>H2J0I5</accession>
<dbReference type="HOGENOM" id="CLU_2754975_0_0_6"/>
<reference evidence="2 3" key="1">
    <citation type="journal article" date="2012" name="J. Bacteriol.">
        <title>Complete Genome Sequence of Rahnella aquatilis CIP 78.65.</title>
        <authorList>
            <person name="Martinez R.J."/>
            <person name="Bruce D."/>
            <person name="Detter C."/>
            <person name="Goodwin L.A."/>
            <person name="Han J."/>
            <person name="Han C.S."/>
            <person name="Held B."/>
            <person name="Land M.L."/>
            <person name="Mikhailova N."/>
            <person name="Nolan M."/>
            <person name="Pennacchio L."/>
            <person name="Pitluck S."/>
            <person name="Tapia R."/>
            <person name="Woyke T."/>
            <person name="Sobecky P.A."/>
        </authorList>
    </citation>
    <scope>NUCLEOTIDE SEQUENCE [LARGE SCALE GENOMIC DNA]</scope>
    <source>
        <strain evidence="3">ATCC 33071 / DSM 4594 / JCM 1683 / NBRC 105701 / NCIMB 13365 / CIP 78.65</strain>
    </source>
</reference>
<name>H2J0I5_RAHAC</name>
<organism evidence="2 3">
    <name type="scientific">Rahnella aquatilis (strain ATCC 33071 / DSM 4594 / JCM 1683 / NBRC 105701 / NCIMB 13365 / CIP 78.65)</name>
    <dbReference type="NCBI Taxonomy" id="745277"/>
    <lineage>
        <taxon>Bacteria</taxon>
        <taxon>Pseudomonadati</taxon>
        <taxon>Pseudomonadota</taxon>
        <taxon>Gammaproteobacteria</taxon>
        <taxon>Enterobacterales</taxon>
        <taxon>Yersiniaceae</taxon>
        <taxon>Rahnella</taxon>
    </lineage>
</organism>
<sequence>MDKKPSFMKKAANAAVGQIGAILGGASVWFSLFFVFYFDTWLERLLAISAMVFVIWIIGKLIDKYYPQDN</sequence>
<evidence type="ECO:0000313" key="2">
    <source>
        <dbReference type="EMBL" id="AEX50034.1"/>
    </source>
</evidence>
<keyword evidence="3" id="KW-1185">Reference proteome</keyword>
<keyword evidence="1" id="KW-0812">Transmembrane</keyword>
<feature type="transmembrane region" description="Helical" evidence="1">
    <location>
        <begin position="44"/>
        <end position="62"/>
    </location>
</feature>
<dbReference type="STRING" id="745277.Rahaq2_0080"/>
<dbReference type="AlphaFoldDB" id="H2J0I5"/>
<protein>
    <submittedName>
        <fullName evidence="2">Uncharacterized protein</fullName>
    </submittedName>
</protein>